<accession>A0AAD5SUJ5</accession>
<name>A0AAD5SUJ5_9FUNG</name>
<keyword evidence="2" id="KW-0732">Signal</keyword>
<proteinExistence type="predicted"/>
<keyword evidence="1" id="KW-1133">Transmembrane helix</keyword>
<dbReference type="EMBL" id="JADGJH010001970">
    <property type="protein sequence ID" value="KAJ3106113.1"/>
    <property type="molecule type" value="Genomic_DNA"/>
</dbReference>
<dbReference type="Proteomes" id="UP001211907">
    <property type="component" value="Unassembled WGS sequence"/>
</dbReference>
<keyword evidence="1" id="KW-0812">Transmembrane</keyword>
<feature type="chain" id="PRO_5042268088" evidence="2">
    <location>
        <begin position="19"/>
        <end position="577"/>
    </location>
</feature>
<dbReference type="AlphaFoldDB" id="A0AAD5SUJ5"/>
<comment type="caution">
    <text evidence="3">The sequence shown here is derived from an EMBL/GenBank/DDBJ whole genome shotgun (WGS) entry which is preliminary data.</text>
</comment>
<sequence>MMLVCCWMWIVGIRAVRAAYGYAEALTLHQHADGRVTGLFAFERQLTATTTAIQIHSLQPQSTQIADAIGDAAVRFGVVHFELGLTVGTRCRLLGSDLSSCLPPGAVVWAWFSNDNGNDSSASAYINTEQGNAVEDKNDINSRWTGFTNALAGVLCASLNFVSPAVSAEPLASFAVQGVDPRNHSLRYASLPRESVCTENLTPWAKLLPCSTKAGIASLFNAYSIYDADYHSMGLVLSKPPSSPHVTISQSLHLVLDPVRKGYARSIDWSLDFLFGRRSIVGLCPLAYEGTNVTVVLVDGKNASFTGQITPTRLDNSRYFFSLQLGKPLQFGVKYLDSKPNREIDPATEPTIKLHRHLTGYGRERGGISIHITNNNPTASQNITLLEVVPWYLKIYLHTLKIDTTPVFTTGQTSPSSSSIANITTQRYQTSIDRKRPTVLEIDATLPPHSTTTFTYAFDRAFIKYTEHPPDANRGFDIGPSVVTVHNGESEDNRLYSEVLLIALPTPDFSMPYNVITMTCTIVALYFGQVFNLVVKRLEPMPEDKIGPRKWWMFWKRKDSSNVGGNSGSVNDEKKKN</sequence>
<dbReference type="InterPro" id="IPR007245">
    <property type="entry name" value="PIG-T"/>
</dbReference>
<feature type="transmembrane region" description="Helical" evidence="1">
    <location>
        <begin position="515"/>
        <end position="535"/>
    </location>
</feature>
<dbReference type="PANTHER" id="PTHR12959">
    <property type="entry name" value="GPI TRANSAMIDASE COMPONENT PIG-T-RELATED"/>
    <property type="match status" value="1"/>
</dbReference>
<dbReference type="GO" id="GO:0016255">
    <property type="term" value="P:attachment of GPI anchor to protein"/>
    <property type="evidence" value="ECO:0007669"/>
    <property type="project" value="InterPro"/>
</dbReference>
<evidence type="ECO:0000256" key="2">
    <source>
        <dbReference type="SAM" id="SignalP"/>
    </source>
</evidence>
<reference evidence="3" key="1">
    <citation type="submission" date="2020-05" db="EMBL/GenBank/DDBJ databases">
        <title>Phylogenomic resolution of chytrid fungi.</title>
        <authorList>
            <person name="Stajich J.E."/>
            <person name="Amses K."/>
            <person name="Simmons R."/>
            <person name="Seto K."/>
            <person name="Myers J."/>
            <person name="Bonds A."/>
            <person name="Quandt C.A."/>
            <person name="Barry K."/>
            <person name="Liu P."/>
            <person name="Grigoriev I."/>
            <person name="Longcore J.E."/>
            <person name="James T.Y."/>
        </authorList>
    </citation>
    <scope>NUCLEOTIDE SEQUENCE</scope>
    <source>
        <strain evidence="3">JEL0513</strain>
    </source>
</reference>
<keyword evidence="1" id="KW-0472">Membrane</keyword>
<dbReference type="PANTHER" id="PTHR12959:SF11">
    <property type="entry name" value="GPI TRANSAMIDASE COMPONENT PIG-T"/>
    <property type="match status" value="1"/>
</dbReference>
<keyword evidence="4" id="KW-1185">Reference proteome</keyword>
<evidence type="ECO:0000313" key="4">
    <source>
        <dbReference type="Proteomes" id="UP001211907"/>
    </source>
</evidence>
<dbReference type="Pfam" id="PF04113">
    <property type="entry name" value="Gpi16"/>
    <property type="match status" value="2"/>
</dbReference>
<feature type="signal peptide" evidence="2">
    <location>
        <begin position="1"/>
        <end position="18"/>
    </location>
</feature>
<evidence type="ECO:0000313" key="3">
    <source>
        <dbReference type="EMBL" id="KAJ3106113.1"/>
    </source>
</evidence>
<gene>
    <name evidence="3" type="ORF">HK100_003776</name>
</gene>
<organism evidence="3 4">
    <name type="scientific">Physocladia obscura</name>
    <dbReference type="NCBI Taxonomy" id="109957"/>
    <lineage>
        <taxon>Eukaryota</taxon>
        <taxon>Fungi</taxon>
        <taxon>Fungi incertae sedis</taxon>
        <taxon>Chytridiomycota</taxon>
        <taxon>Chytridiomycota incertae sedis</taxon>
        <taxon>Chytridiomycetes</taxon>
        <taxon>Chytridiales</taxon>
        <taxon>Chytriomycetaceae</taxon>
        <taxon>Physocladia</taxon>
    </lineage>
</organism>
<evidence type="ECO:0000256" key="1">
    <source>
        <dbReference type="SAM" id="Phobius"/>
    </source>
</evidence>
<dbReference type="GO" id="GO:0042765">
    <property type="term" value="C:GPI-anchor transamidase complex"/>
    <property type="evidence" value="ECO:0007669"/>
    <property type="project" value="InterPro"/>
</dbReference>
<protein>
    <submittedName>
        <fullName evidence="3">Uncharacterized protein</fullName>
    </submittedName>
</protein>